<organism evidence="1 2">
    <name type="scientific">Zizania palustris</name>
    <name type="common">Northern wild rice</name>
    <dbReference type="NCBI Taxonomy" id="103762"/>
    <lineage>
        <taxon>Eukaryota</taxon>
        <taxon>Viridiplantae</taxon>
        <taxon>Streptophyta</taxon>
        <taxon>Embryophyta</taxon>
        <taxon>Tracheophyta</taxon>
        <taxon>Spermatophyta</taxon>
        <taxon>Magnoliopsida</taxon>
        <taxon>Liliopsida</taxon>
        <taxon>Poales</taxon>
        <taxon>Poaceae</taxon>
        <taxon>BOP clade</taxon>
        <taxon>Oryzoideae</taxon>
        <taxon>Oryzeae</taxon>
        <taxon>Zizaniinae</taxon>
        <taxon>Zizania</taxon>
    </lineage>
</organism>
<dbReference type="AlphaFoldDB" id="A0A8J5S5J6"/>
<sequence length="96" mass="11321">MGELKYFLGVQIKQTKEGIFIHQRWICEPTVNGSILVADLVWFAKRIHSYTLVKRSSKEDQDWIKKSSDSRELFFIKSKGFTQVVWLLKFKPEISI</sequence>
<protein>
    <submittedName>
        <fullName evidence="1">Uncharacterized protein</fullName>
    </submittedName>
</protein>
<accession>A0A8J5S5J6</accession>
<comment type="caution">
    <text evidence="1">The sequence shown here is derived from an EMBL/GenBank/DDBJ whole genome shotgun (WGS) entry which is preliminary data.</text>
</comment>
<dbReference type="EMBL" id="JAAALK010000287">
    <property type="protein sequence ID" value="KAG8060612.1"/>
    <property type="molecule type" value="Genomic_DNA"/>
</dbReference>
<name>A0A8J5S5J6_ZIZPA</name>
<dbReference type="OrthoDB" id="1422271at2759"/>
<gene>
    <name evidence="1" type="ORF">GUJ93_ZPchr0002g23266</name>
</gene>
<proteinExistence type="predicted"/>
<evidence type="ECO:0000313" key="1">
    <source>
        <dbReference type="EMBL" id="KAG8060612.1"/>
    </source>
</evidence>
<dbReference type="Proteomes" id="UP000729402">
    <property type="component" value="Unassembled WGS sequence"/>
</dbReference>
<keyword evidence="2" id="KW-1185">Reference proteome</keyword>
<reference evidence="1" key="2">
    <citation type="submission" date="2021-02" db="EMBL/GenBank/DDBJ databases">
        <authorList>
            <person name="Kimball J.A."/>
            <person name="Haas M.W."/>
            <person name="Macchietto M."/>
            <person name="Kono T."/>
            <person name="Duquette J."/>
            <person name="Shao M."/>
        </authorList>
    </citation>
    <scope>NUCLEOTIDE SEQUENCE</scope>
    <source>
        <tissue evidence="1">Fresh leaf tissue</tissue>
    </source>
</reference>
<evidence type="ECO:0000313" key="2">
    <source>
        <dbReference type="Proteomes" id="UP000729402"/>
    </source>
</evidence>
<reference evidence="1" key="1">
    <citation type="journal article" date="2021" name="bioRxiv">
        <title>Whole Genome Assembly and Annotation of Northern Wild Rice, Zizania palustris L., Supports a Whole Genome Duplication in the Zizania Genus.</title>
        <authorList>
            <person name="Haas M."/>
            <person name="Kono T."/>
            <person name="Macchietto M."/>
            <person name="Millas R."/>
            <person name="McGilp L."/>
            <person name="Shao M."/>
            <person name="Duquette J."/>
            <person name="Hirsch C.N."/>
            <person name="Kimball J."/>
        </authorList>
    </citation>
    <scope>NUCLEOTIDE SEQUENCE</scope>
    <source>
        <tissue evidence="1">Fresh leaf tissue</tissue>
    </source>
</reference>